<dbReference type="RefSeq" id="WP_390227396.1">
    <property type="nucleotide sequence ID" value="NZ_JBHSCN010000003.1"/>
</dbReference>
<organism evidence="2 3">
    <name type="scientific">Gryllotalpicola reticulitermitis</name>
    <dbReference type="NCBI Taxonomy" id="1184153"/>
    <lineage>
        <taxon>Bacteria</taxon>
        <taxon>Bacillati</taxon>
        <taxon>Actinomycetota</taxon>
        <taxon>Actinomycetes</taxon>
        <taxon>Micrococcales</taxon>
        <taxon>Microbacteriaceae</taxon>
        <taxon>Gryllotalpicola</taxon>
    </lineage>
</organism>
<dbReference type="Proteomes" id="UP001595900">
    <property type="component" value="Unassembled WGS sequence"/>
</dbReference>
<feature type="domain" description="FAD-binding FR-type" evidence="1">
    <location>
        <begin position="12"/>
        <end position="117"/>
    </location>
</feature>
<dbReference type="Pfam" id="PF08021">
    <property type="entry name" value="FAD_binding_9"/>
    <property type="match status" value="1"/>
</dbReference>
<dbReference type="SUPFAM" id="SSF63380">
    <property type="entry name" value="Riboflavin synthase domain-like"/>
    <property type="match status" value="1"/>
</dbReference>
<dbReference type="Gene3D" id="2.40.30.10">
    <property type="entry name" value="Translation factors"/>
    <property type="match status" value="2"/>
</dbReference>
<dbReference type="CDD" id="cd06193">
    <property type="entry name" value="siderophore_interacting"/>
    <property type="match status" value="1"/>
</dbReference>
<gene>
    <name evidence="2" type="ORF">ACFOYW_04025</name>
</gene>
<comment type="caution">
    <text evidence="2">The sequence shown here is derived from an EMBL/GenBank/DDBJ whole genome shotgun (WGS) entry which is preliminary data.</text>
</comment>
<evidence type="ECO:0000313" key="3">
    <source>
        <dbReference type="Proteomes" id="UP001595900"/>
    </source>
</evidence>
<sequence>MAFTRERIRHDLTRRTLTVVRTTPLTARITRITLTGPELDGFTAPGPADHVKLFFPNGDSRDYTPAAFHPANDEHPDELDLDFVLHGDEGPATVWATGAQPGDELVVAGPRGSQLAPQGVNRLVIVVDETAFPAAARWLEAAGDQLPVDVLAWPLDSAPEEYFGTRVPERAAVTPYAPSELMTALRALAPFDDQTFFFLAGEATTLAPLRRYLRRELELPPEQVQASGYWRYGAAGLDHHAPIDPSDPD</sequence>
<protein>
    <submittedName>
        <fullName evidence="2">Siderophore-interacting protein</fullName>
    </submittedName>
</protein>
<dbReference type="InterPro" id="IPR039261">
    <property type="entry name" value="FNR_nucleotide-bd"/>
</dbReference>
<dbReference type="PANTHER" id="PTHR30157:SF0">
    <property type="entry name" value="NADPH-DEPENDENT FERRIC-CHELATE REDUCTASE"/>
    <property type="match status" value="1"/>
</dbReference>
<dbReference type="InterPro" id="IPR017927">
    <property type="entry name" value="FAD-bd_FR_type"/>
</dbReference>
<dbReference type="InterPro" id="IPR039374">
    <property type="entry name" value="SIP_fam"/>
</dbReference>
<evidence type="ECO:0000313" key="2">
    <source>
        <dbReference type="EMBL" id="MFC4242532.1"/>
    </source>
</evidence>
<name>A0ABV8Q533_9MICO</name>
<dbReference type="EMBL" id="JBHSCN010000003">
    <property type="protein sequence ID" value="MFC4242532.1"/>
    <property type="molecule type" value="Genomic_DNA"/>
</dbReference>
<dbReference type="Gene3D" id="3.40.50.80">
    <property type="entry name" value="Nucleotide-binding domain of ferredoxin-NADP reductase (FNR) module"/>
    <property type="match status" value="1"/>
</dbReference>
<reference evidence="3" key="1">
    <citation type="journal article" date="2019" name="Int. J. Syst. Evol. Microbiol.">
        <title>The Global Catalogue of Microorganisms (GCM) 10K type strain sequencing project: providing services to taxonomists for standard genome sequencing and annotation.</title>
        <authorList>
            <consortium name="The Broad Institute Genomics Platform"/>
            <consortium name="The Broad Institute Genome Sequencing Center for Infectious Disease"/>
            <person name="Wu L."/>
            <person name="Ma J."/>
        </authorList>
    </citation>
    <scope>NUCLEOTIDE SEQUENCE [LARGE SCALE GENOMIC DNA]</scope>
    <source>
        <strain evidence="3">CGMCC 1.10363</strain>
    </source>
</reference>
<dbReference type="InterPro" id="IPR013113">
    <property type="entry name" value="SIP_FAD-bd"/>
</dbReference>
<dbReference type="InterPro" id="IPR007037">
    <property type="entry name" value="SIP_rossman_dom"/>
</dbReference>
<dbReference type="PROSITE" id="PS51384">
    <property type="entry name" value="FAD_FR"/>
    <property type="match status" value="1"/>
</dbReference>
<proteinExistence type="predicted"/>
<keyword evidence="3" id="KW-1185">Reference proteome</keyword>
<accession>A0ABV8Q533</accession>
<dbReference type="PANTHER" id="PTHR30157">
    <property type="entry name" value="FERRIC REDUCTASE, NADPH-DEPENDENT"/>
    <property type="match status" value="1"/>
</dbReference>
<dbReference type="Pfam" id="PF04954">
    <property type="entry name" value="SIP"/>
    <property type="match status" value="1"/>
</dbReference>
<evidence type="ECO:0000259" key="1">
    <source>
        <dbReference type="PROSITE" id="PS51384"/>
    </source>
</evidence>
<dbReference type="InterPro" id="IPR017938">
    <property type="entry name" value="Riboflavin_synthase-like_b-brl"/>
</dbReference>